<comment type="caution">
    <text evidence="2">The sequence shown here is derived from an EMBL/GenBank/DDBJ whole genome shotgun (WGS) entry which is preliminary data.</text>
</comment>
<evidence type="ECO:0000256" key="1">
    <source>
        <dbReference type="ARBA" id="ARBA00005534"/>
    </source>
</evidence>
<dbReference type="Proteomes" id="UP000228781">
    <property type="component" value="Unassembled WGS sequence"/>
</dbReference>
<reference evidence="3" key="1">
    <citation type="submission" date="2017-09" db="EMBL/GenBank/DDBJ databases">
        <title>Depth-based differentiation of microbial function through sediment-hosted aquifers and enrichment of novel symbionts in the deep terrestrial subsurface.</title>
        <authorList>
            <person name="Probst A.J."/>
            <person name="Ladd B."/>
            <person name="Jarett J.K."/>
            <person name="Geller-Mcgrath D.E."/>
            <person name="Sieber C.M.K."/>
            <person name="Emerson J.B."/>
            <person name="Anantharaman K."/>
            <person name="Thomas B.C."/>
            <person name="Malmstrom R."/>
            <person name="Stieglmeier M."/>
            <person name="Klingl A."/>
            <person name="Woyke T."/>
            <person name="Ryan C.M."/>
            <person name="Banfield J.F."/>
        </authorList>
    </citation>
    <scope>NUCLEOTIDE SEQUENCE [LARGE SCALE GENOMIC DNA]</scope>
</reference>
<accession>A0A2M8EK21</accession>
<dbReference type="SUPFAM" id="SSF111038">
    <property type="entry name" value="YjbQ-like"/>
    <property type="match status" value="1"/>
</dbReference>
<dbReference type="Gene3D" id="2.60.120.460">
    <property type="entry name" value="YjbQ-like"/>
    <property type="match status" value="1"/>
</dbReference>
<dbReference type="InterPro" id="IPR001602">
    <property type="entry name" value="UPF0047_YjbQ-like"/>
</dbReference>
<dbReference type="NCBIfam" id="TIGR00149">
    <property type="entry name" value="TIGR00149_YjbQ"/>
    <property type="match status" value="1"/>
</dbReference>
<protein>
    <recommendedName>
        <fullName evidence="4">Secondary thiamine-phosphate synthase enzyme</fullName>
    </recommendedName>
</protein>
<proteinExistence type="inferred from homology"/>
<evidence type="ECO:0000313" key="3">
    <source>
        <dbReference type="Proteomes" id="UP000228781"/>
    </source>
</evidence>
<dbReference type="EMBL" id="PFSK01000010">
    <property type="protein sequence ID" value="PJC23093.1"/>
    <property type="molecule type" value="Genomic_DNA"/>
</dbReference>
<comment type="similarity">
    <text evidence="1">Belongs to the UPF0047 family.</text>
</comment>
<evidence type="ECO:0000313" key="2">
    <source>
        <dbReference type="EMBL" id="PJC23093.1"/>
    </source>
</evidence>
<dbReference type="PANTHER" id="PTHR30615:SF8">
    <property type="entry name" value="UPF0047 PROTEIN C4A8.02C"/>
    <property type="match status" value="1"/>
</dbReference>
<sequence length="127" mass="14112">MEFTLQTSQKFELINITDQIQKAVEKSGIKEGAALVFVPHTTAAVITSEDESGLKQDFYNLFKEYLNRSYHHPDGNAEAHILAGIIGHSRIIPVKSGKLDLGTWQSVLLAELDGPRQRRVTVTVLPI</sequence>
<name>A0A2M8EK21_UNCKA</name>
<dbReference type="PANTHER" id="PTHR30615">
    <property type="entry name" value="UNCHARACTERIZED PROTEIN YJBQ-RELATED"/>
    <property type="match status" value="1"/>
</dbReference>
<dbReference type="PROSITE" id="PS01314">
    <property type="entry name" value="UPF0047"/>
    <property type="match status" value="1"/>
</dbReference>
<evidence type="ECO:0008006" key="4">
    <source>
        <dbReference type="Google" id="ProtNLM"/>
    </source>
</evidence>
<organism evidence="2 3">
    <name type="scientific">candidate division WWE3 bacterium CG_4_9_14_0_2_um_filter_48_10</name>
    <dbReference type="NCBI Taxonomy" id="1975078"/>
    <lineage>
        <taxon>Bacteria</taxon>
        <taxon>Katanobacteria</taxon>
    </lineage>
</organism>
<dbReference type="PIRSF" id="PIRSF004681">
    <property type="entry name" value="UCP004681"/>
    <property type="match status" value="1"/>
</dbReference>
<dbReference type="AlphaFoldDB" id="A0A2M8EK21"/>
<dbReference type="InterPro" id="IPR035917">
    <property type="entry name" value="YjbQ-like_sf"/>
</dbReference>
<gene>
    <name evidence="2" type="ORF">CO059_00600</name>
</gene>
<dbReference type="Pfam" id="PF01894">
    <property type="entry name" value="YjbQ"/>
    <property type="match status" value="1"/>
</dbReference>